<keyword evidence="1" id="KW-0805">Transcription regulation</keyword>
<keyword evidence="6" id="KW-1185">Reference proteome</keyword>
<protein>
    <submittedName>
        <fullName evidence="5">HTH-type transcriptional repressor CsiR</fullName>
    </submittedName>
</protein>
<dbReference type="InterPro" id="IPR008920">
    <property type="entry name" value="TF_FadR/GntR_C"/>
</dbReference>
<dbReference type="GO" id="GO:0003677">
    <property type="term" value="F:DNA binding"/>
    <property type="evidence" value="ECO:0007669"/>
    <property type="project" value="UniProtKB-KW"/>
</dbReference>
<evidence type="ECO:0000256" key="3">
    <source>
        <dbReference type="ARBA" id="ARBA00023163"/>
    </source>
</evidence>
<dbReference type="PANTHER" id="PTHR43537">
    <property type="entry name" value="TRANSCRIPTIONAL REGULATOR, GNTR FAMILY"/>
    <property type="match status" value="1"/>
</dbReference>
<dbReference type="Pfam" id="PF07729">
    <property type="entry name" value="FCD"/>
    <property type="match status" value="1"/>
</dbReference>
<keyword evidence="2" id="KW-0238">DNA-binding</keyword>
<dbReference type="InParanoid" id="A0A1Y5SSA9"/>
<dbReference type="GO" id="GO:0003700">
    <property type="term" value="F:DNA-binding transcription factor activity"/>
    <property type="evidence" value="ECO:0007669"/>
    <property type="project" value="InterPro"/>
</dbReference>
<proteinExistence type="predicted"/>
<dbReference type="InterPro" id="IPR036390">
    <property type="entry name" value="WH_DNA-bd_sf"/>
</dbReference>
<dbReference type="PROSITE" id="PS50949">
    <property type="entry name" value="HTH_GNTR"/>
    <property type="match status" value="1"/>
</dbReference>
<evidence type="ECO:0000313" key="5">
    <source>
        <dbReference type="EMBL" id="SLN47367.1"/>
    </source>
</evidence>
<accession>A0A1Y5SSA9</accession>
<dbReference type="RefSeq" id="WP_085883245.1">
    <property type="nucleotide sequence ID" value="NZ_FWFR01000001.1"/>
</dbReference>
<evidence type="ECO:0000259" key="4">
    <source>
        <dbReference type="PROSITE" id="PS50949"/>
    </source>
</evidence>
<dbReference type="OrthoDB" id="9789310at2"/>
<evidence type="ECO:0000256" key="1">
    <source>
        <dbReference type="ARBA" id="ARBA00023015"/>
    </source>
</evidence>
<dbReference type="AlphaFoldDB" id="A0A1Y5SSA9"/>
<organism evidence="5 6">
    <name type="scientific">Oceanibacterium hippocampi</name>
    <dbReference type="NCBI Taxonomy" id="745714"/>
    <lineage>
        <taxon>Bacteria</taxon>
        <taxon>Pseudomonadati</taxon>
        <taxon>Pseudomonadota</taxon>
        <taxon>Alphaproteobacteria</taxon>
        <taxon>Sneathiellales</taxon>
        <taxon>Sneathiellaceae</taxon>
        <taxon>Oceanibacterium</taxon>
    </lineage>
</organism>
<dbReference type="Gene3D" id="1.10.10.10">
    <property type="entry name" value="Winged helix-like DNA-binding domain superfamily/Winged helix DNA-binding domain"/>
    <property type="match status" value="1"/>
</dbReference>
<dbReference type="InterPro" id="IPR000524">
    <property type="entry name" value="Tscrpt_reg_HTH_GntR"/>
</dbReference>
<dbReference type="InterPro" id="IPR011711">
    <property type="entry name" value="GntR_C"/>
</dbReference>
<dbReference type="CDD" id="cd07377">
    <property type="entry name" value="WHTH_GntR"/>
    <property type="match status" value="1"/>
</dbReference>
<dbReference type="Pfam" id="PF00392">
    <property type="entry name" value="GntR"/>
    <property type="match status" value="1"/>
</dbReference>
<dbReference type="SMART" id="SM00895">
    <property type="entry name" value="FCD"/>
    <property type="match status" value="1"/>
</dbReference>
<feature type="domain" description="HTH gntR-type" evidence="4">
    <location>
        <begin position="25"/>
        <end position="92"/>
    </location>
</feature>
<dbReference type="InterPro" id="IPR036388">
    <property type="entry name" value="WH-like_DNA-bd_sf"/>
</dbReference>
<dbReference type="SUPFAM" id="SSF46785">
    <property type="entry name" value="Winged helix' DNA-binding domain"/>
    <property type="match status" value="1"/>
</dbReference>
<sequence length="242" mass="26786">MPITETEPRRNFLAAIRPPGGSETWSLGEQIASQLADMIVKGEYKPGARVHEVAVSSRFQVSRGPVREALRLLEKEGLITILPRRGAVVTKLSIDEVRDVFAIRSVLFGLAASRVAELQDPQVLRELKQGVARVNKLAKTKNVDLDEYVGAVQELSFVFSAGSGSSHLSNMVYSLFRQTLRYSRLGLSSRERRLTSAANWSRLLDTVLAGDVVQAEILGRKQISDSGAEAMRRLREAEEEKP</sequence>
<gene>
    <name evidence="5" type="primary">csiR_2</name>
    <name evidence="5" type="ORF">OCH7691_02042</name>
</gene>
<evidence type="ECO:0000256" key="2">
    <source>
        <dbReference type="ARBA" id="ARBA00023125"/>
    </source>
</evidence>
<dbReference type="SUPFAM" id="SSF48008">
    <property type="entry name" value="GntR ligand-binding domain-like"/>
    <property type="match status" value="1"/>
</dbReference>
<dbReference type="EMBL" id="FWFR01000001">
    <property type="protein sequence ID" value="SLN47367.1"/>
    <property type="molecule type" value="Genomic_DNA"/>
</dbReference>
<keyword evidence="3" id="KW-0804">Transcription</keyword>
<dbReference type="SMART" id="SM00345">
    <property type="entry name" value="HTH_GNTR"/>
    <property type="match status" value="1"/>
</dbReference>
<evidence type="ECO:0000313" key="6">
    <source>
        <dbReference type="Proteomes" id="UP000193200"/>
    </source>
</evidence>
<reference evidence="5 6" key="1">
    <citation type="submission" date="2017-03" db="EMBL/GenBank/DDBJ databases">
        <authorList>
            <person name="Afonso C.L."/>
            <person name="Miller P.J."/>
            <person name="Scott M.A."/>
            <person name="Spackman E."/>
            <person name="Goraichik I."/>
            <person name="Dimitrov K.M."/>
            <person name="Suarez D.L."/>
            <person name="Swayne D.E."/>
        </authorList>
    </citation>
    <scope>NUCLEOTIDE SEQUENCE [LARGE SCALE GENOMIC DNA]</scope>
    <source>
        <strain evidence="5 6">CECT 7691</strain>
    </source>
</reference>
<dbReference type="Proteomes" id="UP000193200">
    <property type="component" value="Unassembled WGS sequence"/>
</dbReference>
<name>A0A1Y5SSA9_9PROT</name>
<dbReference type="Gene3D" id="1.20.120.530">
    <property type="entry name" value="GntR ligand-binding domain-like"/>
    <property type="match status" value="1"/>
</dbReference>
<dbReference type="PANTHER" id="PTHR43537:SF24">
    <property type="entry name" value="GLUCONATE OPERON TRANSCRIPTIONAL REPRESSOR"/>
    <property type="match status" value="1"/>
</dbReference>